<dbReference type="RefSeq" id="WP_204201970.1">
    <property type="nucleotide sequence ID" value="NZ_JAFELM010000013.1"/>
</dbReference>
<dbReference type="InterPro" id="IPR052155">
    <property type="entry name" value="Biofilm_reg_signaling"/>
</dbReference>
<dbReference type="Gene3D" id="3.30.70.270">
    <property type="match status" value="1"/>
</dbReference>
<dbReference type="SMART" id="SM00052">
    <property type="entry name" value="EAL"/>
    <property type="match status" value="1"/>
</dbReference>
<organism evidence="5 6">
    <name type="scientific">Bacillus suaedaesalsae</name>
    <dbReference type="NCBI Taxonomy" id="2810349"/>
    <lineage>
        <taxon>Bacteria</taxon>
        <taxon>Bacillati</taxon>
        <taxon>Bacillota</taxon>
        <taxon>Bacilli</taxon>
        <taxon>Bacillales</taxon>
        <taxon>Bacillaceae</taxon>
        <taxon>Bacillus</taxon>
    </lineage>
</organism>
<feature type="transmembrane region" description="Helical" evidence="2">
    <location>
        <begin position="175"/>
        <end position="193"/>
    </location>
</feature>
<dbReference type="Pfam" id="PF00563">
    <property type="entry name" value="EAL"/>
    <property type="match status" value="1"/>
</dbReference>
<evidence type="ECO:0000313" key="6">
    <source>
        <dbReference type="Proteomes" id="UP001518925"/>
    </source>
</evidence>
<name>A0ABS2DDQ2_9BACI</name>
<keyword evidence="2" id="KW-1133">Transmembrane helix</keyword>
<dbReference type="InterPro" id="IPR000160">
    <property type="entry name" value="GGDEF_dom"/>
</dbReference>
<dbReference type="PANTHER" id="PTHR44757:SF2">
    <property type="entry name" value="BIOFILM ARCHITECTURE MAINTENANCE PROTEIN MBAA"/>
    <property type="match status" value="1"/>
</dbReference>
<protein>
    <submittedName>
        <fullName evidence="5">EAL domain-containing protein</fullName>
    </submittedName>
</protein>
<accession>A0ABS2DDQ2</accession>
<evidence type="ECO:0000259" key="4">
    <source>
        <dbReference type="PROSITE" id="PS50887"/>
    </source>
</evidence>
<dbReference type="CDD" id="cd01949">
    <property type="entry name" value="GGDEF"/>
    <property type="match status" value="1"/>
</dbReference>
<sequence>MLKLKNKLNSEIILFLILISLVFITTNFNLTFVYGISLTFSSIFLFVVLRIFGLRAAVIVGLISVLFVPREFLCVASSIINVIEIIFVGAFFLRGRKAKMFFVDVLFWLTLGAILLYVLNSVSLSGDALYFEVSKSIINGLFNVLIADMLLAYFPFYKFTKNNRLNKNNVSVHQFLSQITIFAILVPFFISVLSNTWNTHDTTSQEQIISAQMMVNRIERELIFWKKDDIQRLALNDVLQSNEVGELIQRHKIQESNIIILTNYNSVIASTLSDVRVRSTYEWQQNYTFKKVSTDYYEALPKESTHQPIIQWSQGQYIYSKQLDGIPIQVVIQFPTSKYQEQIFRVTIEQLKYLGLFSVITILLVMSVTRVLTKNLSSLTKVTTGLPEKLRTFEKIEWPQSTIAELRLISSNLREMADKLKELFTESIEMNSRLSNQKEKLQKSEDKLHQLAFYDSLTSLPNRHYFQNYVKDLIQLDENKKLAIIFLDLNQFKQINDTLGHDAGDALLQLTANNLSRLQHEKREVFRLGGDEFVIVHRVDHVDEVRETVDLVLKEFSTFFEINGQMLYITASVGVSMYPDDGTDLDTLVKFADIAMYISKEKGGNVAQFYNDTMRDKFQKRLVIENALRSVVDLGGFEQYYQPKTMTGKITSMEALLRWNDPILGFVSPGEFIPIAEEIGLILQIDEWSLIQACKQNKDWQNQGLQHVPISVNISAKHFQQDYLVTMVKKALDDTGLDPNYLKLEITESVFIKNPQHVADVIRKLKELGVHISIDDFGKGFSSLYQLLKLPMDEIKIDRQFIKDIDQHEKQQLLVKSIFEIAHNLKLNVVAEGVETEFERNLLAQMGCDEIQGYLFSPPVNREDMEKFLGKIEVHY</sequence>
<dbReference type="SUPFAM" id="SSF141868">
    <property type="entry name" value="EAL domain-like"/>
    <property type="match status" value="1"/>
</dbReference>
<dbReference type="InterPro" id="IPR043128">
    <property type="entry name" value="Rev_trsase/Diguanyl_cyclase"/>
</dbReference>
<feature type="transmembrane region" description="Helical" evidence="2">
    <location>
        <begin position="105"/>
        <end position="124"/>
    </location>
</feature>
<dbReference type="PROSITE" id="PS50887">
    <property type="entry name" value="GGDEF"/>
    <property type="match status" value="1"/>
</dbReference>
<evidence type="ECO:0000256" key="1">
    <source>
        <dbReference type="SAM" id="Coils"/>
    </source>
</evidence>
<proteinExistence type="predicted"/>
<feature type="transmembrane region" description="Helical" evidence="2">
    <location>
        <begin position="12"/>
        <end position="37"/>
    </location>
</feature>
<feature type="domain" description="GGDEF" evidence="4">
    <location>
        <begin position="480"/>
        <end position="612"/>
    </location>
</feature>
<dbReference type="Proteomes" id="UP001518925">
    <property type="component" value="Unassembled WGS sequence"/>
</dbReference>
<dbReference type="SMART" id="SM00267">
    <property type="entry name" value="GGDEF"/>
    <property type="match status" value="1"/>
</dbReference>
<dbReference type="SUPFAM" id="SSF55073">
    <property type="entry name" value="Nucleotide cyclase"/>
    <property type="match status" value="1"/>
</dbReference>
<keyword evidence="2" id="KW-0812">Transmembrane</keyword>
<keyword evidence="1" id="KW-0175">Coiled coil</keyword>
<evidence type="ECO:0000259" key="3">
    <source>
        <dbReference type="PROSITE" id="PS50883"/>
    </source>
</evidence>
<dbReference type="InterPro" id="IPR035919">
    <property type="entry name" value="EAL_sf"/>
</dbReference>
<gene>
    <name evidence="5" type="ORF">JR050_02665</name>
</gene>
<dbReference type="NCBIfam" id="TIGR00254">
    <property type="entry name" value="GGDEF"/>
    <property type="match status" value="1"/>
</dbReference>
<feature type="transmembrane region" description="Helical" evidence="2">
    <location>
        <begin position="72"/>
        <end position="93"/>
    </location>
</feature>
<dbReference type="InterPro" id="IPR001633">
    <property type="entry name" value="EAL_dom"/>
</dbReference>
<dbReference type="InterPro" id="IPR029787">
    <property type="entry name" value="Nucleotide_cyclase"/>
</dbReference>
<evidence type="ECO:0000313" key="5">
    <source>
        <dbReference type="EMBL" id="MBM6616585.1"/>
    </source>
</evidence>
<reference evidence="5 6" key="1">
    <citation type="submission" date="2021-02" db="EMBL/GenBank/DDBJ databases">
        <title>Bacillus sp. RD4P76, an endophyte from a halophyte.</title>
        <authorList>
            <person name="Sun J.-Q."/>
        </authorList>
    </citation>
    <scope>NUCLEOTIDE SEQUENCE [LARGE SCALE GENOMIC DNA]</scope>
    <source>
        <strain evidence="5 6">RD4P76</strain>
    </source>
</reference>
<feature type="transmembrane region" description="Helical" evidence="2">
    <location>
        <begin position="136"/>
        <end position="155"/>
    </location>
</feature>
<comment type="caution">
    <text evidence="5">The sequence shown here is derived from an EMBL/GenBank/DDBJ whole genome shotgun (WGS) entry which is preliminary data.</text>
</comment>
<evidence type="ECO:0000256" key="2">
    <source>
        <dbReference type="SAM" id="Phobius"/>
    </source>
</evidence>
<dbReference type="PROSITE" id="PS50883">
    <property type="entry name" value="EAL"/>
    <property type="match status" value="1"/>
</dbReference>
<dbReference type="EMBL" id="JAFELM010000013">
    <property type="protein sequence ID" value="MBM6616585.1"/>
    <property type="molecule type" value="Genomic_DNA"/>
</dbReference>
<feature type="transmembrane region" description="Helical" evidence="2">
    <location>
        <begin position="353"/>
        <end position="372"/>
    </location>
</feature>
<dbReference type="CDD" id="cd01948">
    <property type="entry name" value="EAL"/>
    <property type="match status" value="1"/>
</dbReference>
<feature type="domain" description="EAL" evidence="3">
    <location>
        <begin position="621"/>
        <end position="873"/>
    </location>
</feature>
<dbReference type="Pfam" id="PF00990">
    <property type="entry name" value="GGDEF"/>
    <property type="match status" value="1"/>
</dbReference>
<dbReference type="Gene3D" id="3.20.20.450">
    <property type="entry name" value="EAL domain"/>
    <property type="match status" value="1"/>
</dbReference>
<feature type="coiled-coil region" evidence="1">
    <location>
        <begin position="403"/>
        <end position="451"/>
    </location>
</feature>
<feature type="transmembrane region" description="Helical" evidence="2">
    <location>
        <begin position="43"/>
        <end position="65"/>
    </location>
</feature>
<dbReference type="PANTHER" id="PTHR44757">
    <property type="entry name" value="DIGUANYLATE CYCLASE DGCP"/>
    <property type="match status" value="1"/>
</dbReference>
<keyword evidence="6" id="KW-1185">Reference proteome</keyword>
<keyword evidence="2" id="KW-0472">Membrane</keyword>